<dbReference type="PROSITE" id="PS50259">
    <property type="entry name" value="G_PROTEIN_RECEP_F3_4"/>
    <property type="match status" value="1"/>
</dbReference>
<feature type="transmembrane region" description="Helical" evidence="12">
    <location>
        <begin position="569"/>
        <end position="593"/>
    </location>
</feature>
<dbReference type="FunFam" id="2.10.50.30:FF:000002">
    <property type="entry name" value="Vomeronasal 2 receptor, h1"/>
    <property type="match status" value="1"/>
</dbReference>
<dbReference type="InterPro" id="IPR017979">
    <property type="entry name" value="GPCR_3_CS"/>
</dbReference>
<evidence type="ECO:0000256" key="12">
    <source>
        <dbReference type="SAM" id="Phobius"/>
    </source>
</evidence>
<proteinExistence type="inferred from homology"/>
<keyword evidence="8 12" id="KW-0472">Membrane</keyword>
<keyword evidence="3" id="KW-1003">Cell membrane</keyword>
<dbReference type="Pfam" id="PF01094">
    <property type="entry name" value="ANF_receptor"/>
    <property type="match status" value="1"/>
</dbReference>
<evidence type="ECO:0000256" key="8">
    <source>
        <dbReference type="ARBA" id="ARBA00023136"/>
    </source>
</evidence>
<dbReference type="InterPro" id="IPR017978">
    <property type="entry name" value="GPCR_3_C"/>
</dbReference>
<comment type="subcellular location">
    <subcellularLocation>
        <location evidence="1">Cell membrane</location>
        <topology evidence="1">Multi-pass membrane protein</topology>
    </subcellularLocation>
</comment>
<evidence type="ECO:0000256" key="10">
    <source>
        <dbReference type="ARBA" id="ARBA00023180"/>
    </source>
</evidence>
<feature type="transmembrane region" description="Helical" evidence="12">
    <location>
        <begin position="498"/>
        <end position="522"/>
    </location>
</feature>
<dbReference type="AlphaFoldDB" id="A0A8C2C8K1"/>
<dbReference type="Gene3D" id="2.10.50.30">
    <property type="entry name" value="GPCR, family 3, nine cysteines domain"/>
    <property type="match status" value="1"/>
</dbReference>
<feature type="transmembrane region" description="Helical" evidence="12">
    <location>
        <begin position="537"/>
        <end position="557"/>
    </location>
</feature>
<dbReference type="InterPro" id="IPR000068">
    <property type="entry name" value="GPCR_3_Ca_sens_rcpt-rel"/>
</dbReference>
<dbReference type="InterPro" id="IPR004073">
    <property type="entry name" value="GPCR_3_vmron_rcpt_2"/>
</dbReference>
<keyword evidence="11" id="KW-0807">Transducer</keyword>
<comment type="similarity">
    <text evidence="2">Belongs to the G-protein coupled receptor 3 family.</text>
</comment>
<evidence type="ECO:0000313" key="14">
    <source>
        <dbReference type="Ensembl" id="ENSCCRP00020008692.1"/>
    </source>
</evidence>
<dbReference type="SUPFAM" id="SSF53822">
    <property type="entry name" value="Periplasmic binding protein-like I"/>
    <property type="match status" value="1"/>
</dbReference>
<evidence type="ECO:0000256" key="5">
    <source>
        <dbReference type="ARBA" id="ARBA00022729"/>
    </source>
</evidence>
<dbReference type="Pfam" id="PF07562">
    <property type="entry name" value="NCD3G"/>
    <property type="match status" value="1"/>
</dbReference>
<dbReference type="Pfam" id="PF00003">
    <property type="entry name" value="7tm_3"/>
    <property type="match status" value="1"/>
</dbReference>
<evidence type="ECO:0000259" key="13">
    <source>
        <dbReference type="PROSITE" id="PS50259"/>
    </source>
</evidence>
<evidence type="ECO:0000313" key="15">
    <source>
        <dbReference type="Proteomes" id="UP000694701"/>
    </source>
</evidence>
<name>A0A8C2C8K1_CYPCA</name>
<dbReference type="PROSITE" id="PS00981">
    <property type="entry name" value="G_PROTEIN_RECEP_F3_3"/>
    <property type="match status" value="1"/>
</dbReference>
<keyword evidence="5" id="KW-0732">Signal</keyword>
<evidence type="ECO:0000256" key="2">
    <source>
        <dbReference type="ARBA" id="ARBA00007242"/>
    </source>
</evidence>
<feature type="transmembrane region" description="Helical" evidence="12">
    <location>
        <begin position="725"/>
        <end position="749"/>
    </location>
</feature>
<dbReference type="CDD" id="cd15283">
    <property type="entry name" value="7tmC_V2R_pheromone"/>
    <property type="match status" value="1"/>
</dbReference>
<feature type="transmembrane region" description="Helical" evidence="12">
    <location>
        <begin position="693"/>
        <end position="713"/>
    </location>
</feature>
<evidence type="ECO:0000256" key="4">
    <source>
        <dbReference type="ARBA" id="ARBA00022692"/>
    </source>
</evidence>
<dbReference type="PRINTS" id="PR00248">
    <property type="entry name" value="GPCRMGR"/>
</dbReference>
<feature type="domain" description="G-protein coupled receptors family 3 profile" evidence="13">
    <location>
        <begin position="499"/>
        <end position="763"/>
    </location>
</feature>
<dbReference type="PRINTS" id="PR01535">
    <property type="entry name" value="VOMERONASL2R"/>
</dbReference>
<sequence>MDFRGLRLARALQFTVQEINNSSDLLPGVTLGYHIYDSCASVPVAIKVALQIANGLDLVFNDTDSCAKSAAVPALVGDSASTPAVSISRLLGPLGIPQVCITISLFLSLSTHTHTHTHTHTYMVKHFGWTWIGAVRSDSDYGNNGMASFLKAAEQEGICVEYSEAYYRTQPRSKLKRVADVIRRSTARVIVAFVAAGDMRFLLEELSQQPPPPMQWIGSEAWVTDPQMLRFNLCIGAVGFAIPRSVIPGFRNFLLDLSPEQALKFPLLTEFWESSFSCSLKRQTGSSTGMPACDGTEDLSALQNPYTDTSQLRITNMVYKATYAIAHALHSIICNEKQCDKNIKVEHRLLMQYIIRVNFTKNNYSVSFDTNGDPVAAYELVNWQLQGDGSVDFVTVGRYDASKPKGQEFSLNRDIIWYDGSEKVPVSVCSKSCPPGKRKAVKKGRPVCCYDCINCAEGEISNETDSLDCHKCLPEYWPNNEKDKCLPKPVEFLSWDEILGVILAAFSVAGSLVALSITLVFYRNRASPLVKANNSELSFLLLFSLTLCFLCSLTFIGRPTEWSCMLRHTAFGITFVLCISCVLGKTIVVLIAFKATLPGSNVMKWFGPPQQRLSVLGFTLVQLLICVLWLKISPPFPYNNMHQYKEKIILECSLGSAIGFWAVLGYIGLLAFLCFALAFLARKLPDNFNEAKFITFSMLIFCAVWITFIPSYVSSPGKFTVAVEIFAILASSFGLILCIFAPKCFIIVFRPEQNTKKHLMGKVPSKAL</sequence>
<dbReference type="InterPro" id="IPR028082">
    <property type="entry name" value="Peripla_BP_I"/>
</dbReference>
<keyword evidence="4 12" id="KW-0812">Transmembrane</keyword>
<keyword evidence="7" id="KW-0297">G-protein coupled receptor</keyword>
<dbReference type="GO" id="GO:0005886">
    <property type="term" value="C:plasma membrane"/>
    <property type="evidence" value="ECO:0007669"/>
    <property type="project" value="UniProtKB-SubCell"/>
</dbReference>
<keyword evidence="9" id="KW-0675">Receptor</keyword>
<protein>
    <recommendedName>
        <fullName evidence="13">G-protein coupled receptors family 3 profile domain-containing protein</fullName>
    </recommendedName>
</protein>
<evidence type="ECO:0000256" key="6">
    <source>
        <dbReference type="ARBA" id="ARBA00022989"/>
    </source>
</evidence>
<dbReference type="FunFam" id="3.40.50.2300:FF:000016">
    <property type="entry name" value="Taste 1 receptor member 2"/>
    <property type="match status" value="1"/>
</dbReference>
<keyword evidence="10" id="KW-0325">Glycoprotein</keyword>
<dbReference type="InterPro" id="IPR038550">
    <property type="entry name" value="GPCR_3_9-Cys_sf"/>
</dbReference>
<evidence type="ECO:0000256" key="3">
    <source>
        <dbReference type="ARBA" id="ARBA00022475"/>
    </source>
</evidence>
<dbReference type="InterPro" id="IPR000337">
    <property type="entry name" value="GPCR_3"/>
</dbReference>
<dbReference type="Proteomes" id="UP000694701">
    <property type="component" value="Unplaced"/>
</dbReference>
<organism evidence="14 15">
    <name type="scientific">Cyprinus carpio</name>
    <name type="common">Common carp</name>
    <dbReference type="NCBI Taxonomy" id="7962"/>
    <lineage>
        <taxon>Eukaryota</taxon>
        <taxon>Metazoa</taxon>
        <taxon>Chordata</taxon>
        <taxon>Craniata</taxon>
        <taxon>Vertebrata</taxon>
        <taxon>Euteleostomi</taxon>
        <taxon>Actinopterygii</taxon>
        <taxon>Neopterygii</taxon>
        <taxon>Teleostei</taxon>
        <taxon>Ostariophysi</taxon>
        <taxon>Cypriniformes</taxon>
        <taxon>Cyprinidae</taxon>
        <taxon>Cyprininae</taxon>
        <taxon>Cyprinus</taxon>
    </lineage>
</organism>
<dbReference type="InterPro" id="IPR011500">
    <property type="entry name" value="GPCR_3_9-Cys_dom"/>
</dbReference>
<dbReference type="PANTHER" id="PTHR24061:SF528">
    <property type="entry name" value="C-FAMILY ODORANT RECEPTOR OLFCD2-RELATED"/>
    <property type="match status" value="1"/>
</dbReference>
<accession>A0A8C2C8K1</accession>
<evidence type="ECO:0000256" key="9">
    <source>
        <dbReference type="ARBA" id="ARBA00023170"/>
    </source>
</evidence>
<dbReference type="Gene3D" id="3.40.50.2300">
    <property type="match status" value="2"/>
</dbReference>
<dbReference type="Ensembl" id="ENSCCRT00020009712.1">
    <property type="protein sequence ID" value="ENSCCRP00020008692.1"/>
    <property type="gene ID" value="ENSCCRG00020004532.1"/>
</dbReference>
<evidence type="ECO:0000256" key="1">
    <source>
        <dbReference type="ARBA" id="ARBA00004651"/>
    </source>
</evidence>
<keyword evidence="6 12" id="KW-1133">Transmembrane helix</keyword>
<dbReference type="PANTHER" id="PTHR24061">
    <property type="entry name" value="CALCIUM-SENSING RECEPTOR-RELATED"/>
    <property type="match status" value="1"/>
</dbReference>
<feature type="transmembrane region" description="Helical" evidence="12">
    <location>
        <begin position="658"/>
        <end position="681"/>
    </location>
</feature>
<feature type="transmembrane region" description="Helical" evidence="12">
    <location>
        <begin position="613"/>
        <end position="632"/>
    </location>
</feature>
<reference evidence="14" key="1">
    <citation type="submission" date="2025-08" db="UniProtKB">
        <authorList>
            <consortium name="Ensembl"/>
        </authorList>
    </citation>
    <scope>IDENTIFICATION</scope>
</reference>
<evidence type="ECO:0000256" key="11">
    <source>
        <dbReference type="ARBA" id="ARBA00023224"/>
    </source>
</evidence>
<dbReference type="GO" id="GO:0004930">
    <property type="term" value="F:G protein-coupled receptor activity"/>
    <property type="evidence" value="ECO:0007669"/>
    <property type="project" value="UniProtKB-KW"/>
</dbReference>
<dbReference type="InterPro" id="IPR001828">
    <property type="entry name" value="ANF_lig-bd_rcpt"/>
</dbReference>
<evidence type="ECO:0000256" key="7">
    <source>
        <dbReference type="ARBA" id="ARBA00023040"/>
    </source>
</evidence>